<dbReference type="EMBL" id="CP011797">
    <property type="protein sequence ID" value="ATX77374.1"/>
    <property type="molecule type" value="Genomic_DNA"/>
</dbReference>
<evidence type="ECO:0000313" key="2">
    <source>
        <dbReference type="Proteomes" id="UP000229757"/>
    </source>
</evidence>
<sequence>MARKFALPVRWRFQPVQQFVIIKKSHYLNIHFGTGVII</sequence>
<accession>A0A2K8KW35</accession>
<name>A0A2K8KW35_9GAMM</name>
<reference evidence="1 2" key="1">
    <citation type="journal article" date="2017" name="Environ. Microbiol.">
        <title>Genomic and physiological analyses of 'Reinekea forsetii' reveal a versatile opportunistic lifestyle during spring algae blooms.</title>
        <authorList>
            <person name="Avci B."/>
            <person name="Hahnke R.L."/>
            <person name="Chafee M."/>
            <person name="Fischer T."/>
            <person name="Gruber-Vodicka H."/>
            <person name="Tegetmeyer H.E."/>
            <person name="Harder J."/>
            <person name="Fuchs B.M."/>
            <person name="Amann R.I."/>
            <person name="Teeling H."/>
        </authorList>
    </citation>
    <scope>NUCLEOTIDE SEQUENCE [LARGE SCALE GENOMIC DNA]</scope>
    <source>
        <strain evidence="1 2">Hel1_31_D35</strain>
    </source>
</reference>
<dbReference type="KEGG" id="rfo:REIFOR_02241"/>
<dbReference type="Proteomes" id="UP000229757">
    <property type="component" value="Chromosome"/>
</dbReference>
<dbReference type="AlphaFoldDB" id="A0A2K8KW35"/>
<organism evidence="1 2">
    <name type="scientific">Reinekea forsetii</name>
    <dbReference type="NCBI Taxonomy" id="1336806"/>
    <lineage>
        <taxon>Bacteria</taxon>
        <taxon>Pseudomonadati</taxon>
        <taxon>Pseudomonadota</taxon>
        <taxon>Gammaproteobacteria</taxon>
        <taxon>Oceanospirillales</taxon>
        <taxon>Saccharospirillaceae</taxon>
        <taxon>Reinekea</taxon>
    </lineage>
</organism>
<keyword evidence="2" id="KW-1185">Reference proteome</keyword>
<proteinExistence type="predicted"/>
<evidence type="ECO:0000313" key="1">
    <source>
        <dbReference type="EMBL" id="ATX77374.1"/>
    </source>
</evidence>
<protein>
    <submittedName>
        <fullName evidence="1">Uncharacterized protein</fullName>
    </submittedName>
</protein>
<gene>
    <name evidence="1" type="ORF">REIFOR_02241</name>
</gene>